<sequence>MNHNVFETLTGMYFTVDDPDGSYATGQVIRLAAEGLYFVRFDGNEVTLPLELVSIGEMLETTEEEYKLWRFFDTIEERDKWIEWLDAPSKPRVISLVKPTKPEGDPPPHR</sequence>
<proteinExistence type="predicted"/>
<dbReference type="Proteomes" id="UP000217211">
    <property type="component" value="Chromosome"/>
</dbReference>
<dbReference type="KEGG" id="esj:SJ05684_c14240"/>
<dbReference type="EMBL" id="CP023067">
    <property type="protein sequence ID" value="ASY62872.1"/>
    <property type="molecule type" value="Genomic_DNA"/>
</dbReference>
<dbReference type="RefSeq" id="WP_034857448.1">
    <property type="nucleotide sequence ID" value="NZ_AJQT01000087.1"/>
</dbReference>
<dbReference type="AlphaFoldDB" id="A0A249PAT4"/>
<evidence type="ECO:0000313" key="1">
    <source>
        <dbReference type="EMBL" id="ASY62872.1"/>
    </source>
</evidence>
<organism evidence="1 2">
    <name type="scientific">Sinorhizobium sojae CCBAU 05684</name>
    <dbReference type="NCBI Taxonomy" id="716928"/>
    <lineage>
        <taxon>Bacteria</taxon>
        <taxon>Pseudomonadati</taxon>
        <taxon>Pseudomonadota</taxon>
        <taxon>Alphaproteobacteria</taxon>
        <taxon>Hyphomicrobiales</taxon>
        <taxon>Rhizobiaceae</taxon>
        <taxon>Sinorhizobium/Ensifer group</taxon>
        <taxon>Sinorhizobium</taxon>
    </lineage>
</organism>
<protein>
    <submittedName>
        <fullName evidence="1">Uncharacterized protein</fullName>
    </submittedName>
</protein>
<dbReference type="eggNOG" id="ENOG50300ZZ">
    <property type="taxonomic scope" value="Bacteria"/>
</dbReference>
<dbReference type="OrthoDB" id="8378611at2"/>
<gene>
    <name evidence="1" type="ORF">SJ05684_c14240</name>
</gene>
<accession>A0A249PAT4</accession>
<keyword evidence="2" id="KW-1185">Reference proteome</keyword>
<reference evidence="1 2" key="1">
    <citation type="submission" date="2017-08" db="EMBL/GenBank/DDBJ databases">
        <title>Multipartite genome sequences of Sinorhizobium species nodulating soybeans.</title>
        <authorList>
            <person name="Tian C.F."/>
        </authorList>
    </citation>
    <scope>NUCLEOTIDE SEQUENCE [LARGE SCALE GENOMIC DNA]</scope>
    <source>
        <strain evidence="1 2">CCBAU 05684</strain>
    </source>
</reference>
<name>A0A249PAT4_9HYPH</name>
<evidence type="ECO:0000313" key="2">
    <source>
        <dbReference type="Proteomes" id="UP000217211"/>
    </source>
</evidence>